<keyword evidence="1" id="KW-0808">Transferase</keyword>
<proteinExistence type="predicted"/>
<dbReference type="GO" id="GO:0016740">
    <property type="term" value="F:transferase activity"/>
    <property type="evidence" value="ECO:0007669"/>
    <property type="project" value="UniProtKB-KW"/>
</dbReference>
<gene>
    <name evidence="1" type="ORF">FIE12Z_11239</name>
</gene>
<protein>
    <submittedName>
        <fullName evidence="1">Aminoglycoside phosphotransferase</fullName>
    </submittedName>
</protein>
<comment type="caution">
    <text evidence="1">The sequence shown here is derived from an EMBL/GenBank/DDBJ whole genome shotgun (WGS) entry which is preliminary data.</text>
</comment>
<evidence type="ECO:0000313" key="1">
    <source>
        <dbReference type="EMBL" id="RFN44525.1"/>
    </source>
</evidence>
<dbReference type="InterPro" id="IPR051678">
    <property type="entry name" value="AGP_Transferase"/>
</dbReference>
<dbReference type="PANTHER" id="PTHR21310:SF15">
    <property type="entry name" value="AMINOGLYCOSIDE PHOSPHOTRANSFERASE DOMAIN-CONTAINING PROTEIN"/>
    <property type="match status" value="1"/>
</dbReference>
<organism evidence="1 2">
    <name type="scientific">Fusarium flagelliforme</name>
    <dbReference type="NCBI Taxonomy" id="2675880"/>
    <lineage>
        <taxon>Eukaryota</taxon>
        <taxon>Fungi</taxon>
        <taxon>Dikarya</taxon>
        <taxon>Ascomycota</taxon>
        <taxon>Pezizomycotina</taxon>
        <taxon>Sordariomycetes</taxon>
        <taxon>Hypocreomycetidae</taxon>
        <taxon>Hypocreales</taxon>
        <taxon>Nectriaceae</taxon>
        <taxon>Fusarium</taxon>
        <taxon>Fusarium incarnatum-equiseti species complex</taxon>
    </lineage>
</organism>
<dbReference type="AlphaFoldDB" id="A0A395M9H7"/>
<dbReference type="STRING" id="2594813.A0A395M9H7"/>
<keyword evidence="2" id="KW-1185">Reference proteome</keyword>
<dbReference type="InterPro" id="IPR011009">
    <property type="entry name" value="Kinase-like_dom_sf"/>
</dbReference>
<dbReference type="PANTHER" id="PTHR21310">
    <property type="entry name" value="AMINOGLYCOSIDE PHOSPHOTRANSFERASE-RELATED-RELATED"/>
    <property type="match status" value="1"/>
</dbReference>
<sequence>MPAVYSIPGEAEHQDMTGFGRQITEFIPGVMAETVYPQMPHSDKLQFVRKMALAWRGVWDLPLPSPPRIGELIAEDIDGVVCVSVGPDRHYSLGGPYTSVREWLKARILCAVDSLDRTEGIDDYKEEYMVPIQTFVGTRLDQIPETVEECPITALHVDMGLHNVIVSADDHKDIKAIIDWEFSDSAPFLAAYECLDMLFRYGGPNGFGTEYAQADELRSAFWESIPEWEAHWESQGVKDFMEWFRFALFLQPRYADKNLSKAGQKEFWAENIRVVEGMVKKYGEPES</sequence>
<evidence type="ECO:0000313" key="2">
    <source>
        <dbReference type="Proteomes" id="UP000265631"/>
    </source>
</evidence>
<dbReference type="Gene3D" id="3.90.1200.10">
    <property type="match status" value="1"/>
</dbReference>
<name>A0A395M9H7_9HYPO</name>
<reference evidence="1 2" key="1">
    <citation type="journal article" date="2018" name="PLoS Pathog.">
        <title>Evolution of structural diversity of trichothecenes, a family of toxins produced by plant pathogenic and entomopathogenic fungi.</title>
        <authorList>
            <person name="Proctor R.H."/>
            <person name="McCormick S.P."/>
            <person name="Kim H.S."/>
            <person name="Cardoza R.E."/>
            <person name="Stanley A.M."/>
            <person name="Lindo L."/>
            <person name="Kelly A."/>
            <person name="Brown D.W."/>
            <person name="Lee T."/>
            <person name="Vaughan M.M."/>
            <person name="Alexander N.J."/>
            <person name="Busman M."/>
            <person name="Gutierrez S."/>
        </authorList>
    </citation>
    <scope>NUCLEOTIDE SEQUENCE [LARGE SCALE GENOMIC DNA]</scope>
    <source>
        <strain evidence="1 2">NRRL 13405</strain>
    </source>
</reference>
<dbReference type="SUPFAM" id="SSF56112">
    <property type="entry name" value="Protein kinase-like (PK-like)"/>
    <property type="match status" value="1"/>
</dbReference>
<dbReference type="Proteomes" id="UP000265631">
    <property type="component" value="Unassembled WGS sequence"/>
</dbReference>
<accession>A0A395M9H7</accession>
<dbReference type="EMBL" id="PXXK01000425">
    <property type="protein sequence ID" value="RFN44525.1"/>
    <property type="molecule type" value="Genomic_DNA"/>
</dbReference>